<comment type="caution">
    <text evidence="1">The sequence shown here is derived from an EMBL/GenBank/DDBJ whole genome shotgun (WGS) entry which is preliminary data.</text>
</comment>
<protein>
    <submittedName>
        <fullName evidence="1">N-acylneuraminate cytidylyltransferase</fullName>
    </submittedName>
</protein>
<accession>A0ABY1B422</accession>
<gene>
    <name evidence="1" type="ORF">SAMN05216600_102118</name>
</gene>
<dbReference type="Pfam" id="PF02348">
    <property type="entry name" value="CTP_transf_3"/>
    <property type="match status" value="1"/>
</dbReference>
<dbReference type="CDD" id="cd02513">
    <property type="entry name" value="CMP-NeuAc_Synthase"/>
    <property type="match status" value="1"/>
</dbReference>
<dbReference type="RefSeq" id="WP_069515903.1">
    <property type="nucleotide sequence ID" value="NZ_FOFP01000002.1"/>
</dbReference>
<evidence type="ECO:0000313" key="2">
    <source>
        <dbReference type="Proteomes" id="UP000198512"/>
    </source>
</evidence>
<dbReference type="PANTHER" id="PTHR21485:SF6">
    <property type="entry name" value="N-ACYLNEURAMINATE CYTIDYLYLTRANSFERASE-RELATED"/>
    <property type="match status" value="1"/>
</dbReference>
<dbReference type="PANTHER" id="PTHR21485">
    <property type="entry name" value="HAD SUPERFAMILY MEMBERS CMAS AND KDSC"/>
    <property type="match status" value="1"/>
</dbReference>
<dbReference type="InterPro" id="IPR050793">
    <property type="entry name" value="CMP-NeuNAc_synthase"/>
</dbReference>
<dbReference type="Proteomes" id="UP000198512">
    <property type="component" value="Unassembled WGS sequence"/>
</dbReference>
<dbReference type="Gene3D" id="3.90.550.10">
    <property type="entry name" value="Spore Coat Polysaccharide Biosynthesis Protein SpsA, Chain A"/>
    <property type="match status" value="1"/>
</dbReference>
<dbReference type="NCBIfam" id="TIGR03584">
    <property type="entry name" value="PseF"/>
    <property type="match status" value="1"/>
</dbReference>
<dbReference type="InterPro" id="IPR003329">
    <property type="entry name" value="Cytidylyl_trans"/>
</dbReference>
<keyword evidence="1" id="KW-0808">Transferase</keyword>
<evidence type="ECO:0000313" key="1">
    <source>
        <dbReference type="EMBL" id="SEP87492.1"/>
    </source>
</evidence>
<dbReference type="GO" id="GO:0016779">
    <property type="term" value="F:nucleotidyltransferase activity"/>
    <property type="evidence" value="ECO:0007669"/>
    <property type="project" value="UniProtKB-KW"/>
</dbReference>
<keyword evidence="2" id="KW-1185">Reference proteome</keyword>
<dbReference type="InterPro" id="IPR020039">
    <property type="entry name" value="PseF"/>
</dbReference>
<dbReference type="InterPro" id="IPR029044">
    <property type="entry name" value="Nucleotide-diphossugar_trans"/>
</dbReference>
<dbReference type="SUPFAM" id="SSF53448">
    <property type="entry name" value="Nucleotide-diphospho-sugar transferases"/>
    <property type="match status" value="1"/>
</dbReference>
<reference evidence="1 2" key="1">
    <citation type="submission" date="2016-10" db="EMBL/GenBank/DDBJ databases">
        <authorList>
            <person name="Varghese N."/>
            <person name="Submissions S."/>
        </authorList>
    </citation>
    <scope>NUCLEOTIDE SEQUENCE [LARGE SCALE GENOMIC DNA]</scope>
    <source>
        <strain evidence="1 2">CIP 109853</strain>
    </source>
</reference>
<organism evidence="1 2">
    <name type="scientific">Pseudomonas cuatrocienegasensis</name>
    <dbReference type="NCBI Taxonomy" id="543360"/>
    <lineage>
        <taxon>Bacteria</taxon>
        <taxon>Pseudomonadati</taxon>
        <taxon>Pseudomonadota</taxon>
        <taxon>Gammaproteobacteria</taxon>
        <taxon>Pseudomonadales</taxon>
        <taxon>Pseudomonadaceae</taxon>
        <taxon>Pseudomonas</taxon>
    </lineage>
</organism>
<name>A0ABY1B422_9PSED</name>
<dbReference type="EMBL" id="FOFP01000002">
    <property type="protein sequence ID" value="SEP87492.1"/>
    <property type="molecule type" value="Genomic_DNA"/>
</dbReference>
<sequence length="235" mass="26056">MSVLVIPARGGSKRIPGKNIRPFCGKPIIAWSIEAALGSQCFDRVIVSTDSPEIAAVAKAWGAEVPFVRPAELSGDYTGMRDVLRHARLWLQANDSNSHQLIGALLATSPFISAQRIRKAIEMLEACDKQRAFLVCAFNYPVQRGFRLSRDGSPEMLFAEHLSTRSQDLEPVYHDAGQLYLSKLWGHDADDAPYLGEGSLPIVLPGHLVQDIDTEEDWARAELMMRVLLEMGELQ</sequence>
<keyword evidence="1" id="KW-0548">Nucleotidyltransferase</keyword>
<proteinExistence type="predicted"/>